<dbReference type="PANTHER" id="PTHR11410">
    <property type="entry name" value="ATP SYNTHASE SUBUNIT A"/>
    <property type="match status" value="1"/>
</dbReference>
<dbReference type="PANTHER" id="PTHR11410:SF0">
    <property type="entry name" value="ATP SYNTHASE SUBUNIT A"/>
    <property type="match status" value="1"/>
</dbReference>
<evidence type="ECO:0000256" key="6">
    <source>
        <dbReference type="ARBA" id="ARBA00022781"/>
    </source>
</evidence>
<proteinExistence type="inferred from homology"/>
<feature type="transmembrane region" description="Helical" evidence="12">
    <location>
        <begin position="20"/>
        <end position="39"/>
    </location>
</feature>
<evidence type="ECO:0000256" key="8">
    <source>
        <dbReference type="ARBA" id="ARBA00023065"/>
    </source>
</evidence>
<name>A0A0U2WXW5_9ANNE</name>
<dbReference type="InterPro" id="IPR023011">
    <property type="entry name" value="ATP_synth_F0_asu_AS"/>
</dbReference>
<dbReference type="PRINTS" id="PR00123">
    <property type="entry name" value="ATPASEA"/>
</dbReference>
<keyword evidence="13" id="KW-0496">Mitochondrion</keyword>
<evidence type="ECO:0000256" key="10">
    <source>
        <dbReference type="ARBA" id="ARBA00023310"/>
    </source>
</evidence>
<dbReference type="CDD" id="cd00310">
    <property type="entry name" value="ATP-synt_Fo_a_6"/>
    <property type="match status" value="1"/>
</dbReference>
<dbReference type="NCBIfam" id="TIGR01131">
    <property type="entry name" value="ATP_synt_6_or_A"/>
    <property type="match status" value="1"/>
</dbReference>
<accession>A0A0U2WXW5</accession>
<dbReference type="AlphaFoldDB" id="A0A0U2WXW5"/>
<dbReference type="Gene3D" id="1.20.120.220">
    <property type="entry name" value="ATP synthase, F0 complex, subunit A"/>
    <property type="match status" value="1"/>
</dbReference>
<dbReference type="Pfam" id="PF00119">
    <property type="entry name" value="ATP-synt_A"/>
    <property type="match status" value="1"/>
</dbReference>
<evidence type="ECO:0000256" key="5">
    <source>
        <dbReference type="ARBA" id="ARBA00022692"/>
    </source>
</evidence>
<evidence type="ECO:0000256" key="4">
    <source>
        <dbReference type="ARBA" id="ARBA00022547"/>
    </source>
</evidence>
<evidence type="ECO:0000256" key="7">
    <source>
        <dbReference type="ARBA" id="ARBA00022989"/>
    </source>
</evidence>
<keyword evidence="6" id="KW-0375">Hydrogen ion transport</keyword>
<evidence type="ECO:0000256" key="9">
    <source>
        <dbReference type="ARBA" id="ARBA00023136"/>
    </source>
</evidence>
<dbReference type="GO" id="GO:0005743">
    <property type="term" value="C:mitochondrial inner membrane"/>
    <property type="evidence" value="ECO:0007669"/>
    <property type="project" value="UniProtKB-SubCell"/>
</dbReference>
<protein>
    <recommendedName>
        <fullName evidence="11">ATP synthase subunit a</fullName>
    </recommendedName>
</protein>
<feature type="transmembrane region" description="Helical" evidence="12">
    <location>
        <begin position="46"/>
        <end position="64"/>
    </location>
</feature>
<sequence>MHAQSTRTAGTHLKGFSNFITALFPMIITINLVGLLPYTFSFSSHLIFTFSLGLPLWLSLVISSATNNPKSFSAGLLPGGAPDWLNPFLVLIETISMLVRPITLSVRLAANMSAGHIVLGLIGVYASSALFLPTASPAVTLMLIQILYTIFEMGICMIQAYIFCLLLTLYADDHS</sequence>
<evidence type="ECO:0000256" key="1">
    <source>
        <dbReference type="ARBA" id="ARBA00004141"/>
    </source>
</evidence>
<dbReference type="GO" id="GO:0046933">
    <property type="term" value="F:proton-transporting ATP synthase activity, rotational mechanism"/>
    <property type="evidence" value="ECO:0007669"/>
    <property type="project" value="TreeGrafter"/>
</dbReference>
<feature type="transmembrane region" description="Helical" evidence="12">
    <location>
        <begin position="84"/>
        <end position="102"/>
    </location>
</feature>
<organism evidence="13">
    <name type="scientific">Glycera fallax</name>
    <dbReference type="NCBI Taxonomy" id="1446102"/>
    <lineage>
        <taxon>Eukaryota</taxon>
        <taxon>Metazoa</taxon>
        <taxon>Spiralia</taxon>
        <taxon>Lophotrochozoa</taxon>
        <taxon>Annelida</taxon>
        <taxon>Polychaeta</taxon>
        <taxon>Errantia</taxon>
        <taxon>Phyllodocida</taxon>
        <taxon>Glyceridae</taxon>
        <taxon>Glycera</taxon>
    </lineage>
</organism>
<gene>
    <name evidence="13" type="primary">atp6</name>
</gene>
<dbReference type="PROSITE" id="PS00449">
    <property type="entry name" value="ATPASE_A"/>
    <property type="match status" value="1"/>
</dbReference>
<keyword evidence="7 12" id="KW-1133">Transmembrane helix</keyword>
<keyword evidence="9 12" id="KW-0472">Membrane</keyword>
<evidence type="ECO:0000256" key="12">
    <source>
        <dbReference type="SAM" id="Phobius"/>
    </source>
</evidence>
<dbReference type="InterPro" id="IPR000568">
    <property type="entry name" value="ATP_synth_F0_asu"/>
</dbReference>
<keyword evidence="10" id="KW-0066">ATP synthesis</keyword>
<keyword evidence="3" id="KW-0813">Transport</keyword>
<evidence type="ECO:0000256" key="3">
    <source>
        <dbReference type="ARBA" id="ARBA00022448"/>
    </source>
</evidence>
<dbReference type="SUPFAM" id="SSF81336">
    <property type="entry name" value="F1F0 ATP synthase subunit A"/>
    <property type="match status" value="1"/>
</dbReference>
<dbReference type="InterPro" id="IPR045083">
    <property type="entry name" value="ATP_synth_F0_asu_bact/mt"/>
</dbReference>
<keyword evidence="5 12" id="KW-0812">Transmembrane</keyword>
<comment type="subcellular location">
    <subcellularLocation>
        <location evidence="1">Membrane</location>
        <topology evidence="1">Multi-pass membrane protein</topology>
    </subcellularLocation>
    <subcellularLocation>
        <location evidence="11">Mitochondrion inner membrane</location>
        <topology evidence="11">Multi-pass membrane protein</topology>
    </subcellularLocation>
</comment>
<evidence type="ECO:0000256" key="11">
    <source>
        <dbReference type="RuleBase" id="RU004450"/>
    </source>
</evidence>
<reference evidence="13" key="1">
    <citation type="journal article" date="2015" name="Genome Biol. Evol.">
        <title>The Utility of Genome Skimming for Phylogenomic Analyses as Demonstrated for Glycerid Relationships (Annelida, Glyceridae).</title>
        <authorList>
            <person name="Richter S."/>
            <person name="Schwarz F."/>
            <person name="Hering L."/>
            <person name="Boggemann M."/>
            <person name="Bleidorn C."/>
        </authorList>
    </citation>
    <scope>NUCLEOTIDE SEQUENCE</scope>
    <source>
        <strain evidence="13">FS14</strain>
        <tissue evidence="13">Body wall</tissue>
    </source>
</reference>
<feature type="transmembrane region" description="Helical" evidence="12">
    <location>
        <begin position="146"/>
        <end position="171"/>
    </location>
</feature>
<keyword evidence="4" id="KW-0138">CF(0)</keyword>
<keyword evidence="8" id="KW-0406">Ion transport</keyword>
<dbReference type="GO" id="GO:0045259">
    <property type="term" value="C:proton-transporting ATP synthase complex"/>
    <property type="evidence" value="ECO:0007669"/>
    <property type="project" value="UniProtKB-KW"/>
</dbReference>
<evidence type="ECO:0000313" key="13">
    <source>
        <dbReference type="EMBL" id="ALS46287.1"/>
    </source>
</evidence>
<dbReference type="EMBL" id="KT989323">
    <property type="protein sequence ID" value="ALS46287.1"/>
    <property type="molecule type" value="Genomic_DNA"/>
</dbReference>
<feature type="transmembrane region" description="Helical" evidence="12">
    <location>
        <begin position="114"/>
        <end position="134"/>
    </location>
</feature>
<geneLocation type="mitochondrion" evidence="13"/>
<dbReference type="InterPro" id="IPR035908">
    <property type="entry name" value="F0_ATP_A_sf"/>
</dbReference>
<comment type="similarity">
    <text evidence="2">Belongs to the ATPase A chain family.</text>
</comment>
<evidence type="ECO:0000256" key="2">
    <source>
        <dbReference type="ARBA" id="ARBA00006810"/>
    </source>
</evidence>